<sequence>MVNKKLIRELLNESACSHNDKKKSSCDKPKPGATSGGCAFEGAQIALFPYADAVHLVHAPATCQGASWETRATPTSYKGENNTVTGYYTDVTTNDVIFGGDQKLEDSIEYVITHKNPKAVFVYETCVTAMIGDDIDNVCKRMQERHDLPVVVVHSPGFVGSKNLGSRLGGEAVLNQLIGTREPKEIHPYGINLIGEYNVTGDMWQYTPILERIGIKVVSTLAGDGRIEDIQTAHRAKLNVIVCAKSLVTLTRKMQERYDIPYISVSFYGKRDTTNAIRSIVNAFGDEELSKRAEKIIAEEEAKLEEALIPYRKILNGKKAILNTGGNKSWSIASALQDIGIDVVATSIRKATLEDIEIAKSYVDILMKVPANEQAQLIDEHNVDILLAGGRSLYTAIKKKVAFVDVNQEKKVSYGAYDGLENLAKDVCAAVNNPVFKVVGEAAPWE</sequence>
<dbReference type="RefSeq" id="WP_152306742.1">
    <property type="nucleotide sequence ID" value="NZ_CP043617.1"/>
</dbReference>
<dbReference type="PANTHER" id="PTHR42956">
    <property type="entry name" value="NITROGENASE IRON-MOLYBDENUM COFACTOR BIOSYNTHESIS PROTEIN NIFE"/>
    <property type="match status" value="1"/>
</dbReference>
<dbReference type="AlphaFoldDB" id="A0A5P8NZC6"/>
<dbReference type="Proteomes" id="UP000326944">
    <property type="component" value="Chromosome"/>
</dbReference>
<dbReference type="KEGG" id="sulg:FJR48_03310"/>
<evidence type="ECO:0000259" key="2">
    <source>
        <dbReference type="Pfam" id="PF00148"/>
    </source>
</evidence>
<dbReference type="InterPro" id="IPR000510">
    <property type="entry name" value="Nase/OxRdtase_comp1"/>
</dbReference>
<dbReference type="Gene3D" id="3.40.50.12380">
    <property type="entry name" value="Nitrogenase MoFe cofactor biosynthesis protein NifE, C-terminal"/>
    <property type="match status" value="1"/>
</dbReference>
<dbReference type="Pfam" id="PF00148">
    <property type="entry name" value="Oxidored_nitro"/>
    <property type="match status" value="1"/>
</dbReference>
<organism evidence="3 4">
    <name type="scientific">Sulfurimonas lithotrophica</name>
    <dbReference type="NCBI Taxonomy" id="2590022"/>
    <lineage>
        <taxon>Bacteria</taxon>
        <taxon>Pseudomonadati</taxon>
        <taxon>Campylobacterota</taxon>
        <taxon>Epsilonproteobacteria</taxon>
        <taxon>Campylobacterales</taxon>
        <taxon>Sulfurimonadaceae</taxon>
        <taxon>Sulfurimonas</taxon>
    </lineage>
</organism>
<dbReference type="NCBIfam" id="TIGR01283">
    <property type="entry name" value="nifE"/>
    <property type="match status" value="1"/>
</dbReference>
<dbReference type="Gene3D" id="3.40.50.1980">
    <property type="entry name" value="Nitrogenase molybdenum iron protein domain"/>
    <property type="match status" value="1"/>
</dbReference>
<dbReference type="SUPFAM" id="SSF53807">
    <property type="entry name" value="Helical backbone' metal receptor"/>
    <property type="match status" value="1"/>
</dbReference>
<gene>
    <name evidence="3" type="primary">nifE</name>
    <name evidence="3" type="ORF">FJR48_03310</name>
</gene>
<dbReference type="EMBL" id="CP043617">
    <property type="protein sequence ID" value="QFR48799.1"/>
    <property type="molecule type" value="Genomic_DNA"/>
</dbReference>
<feature type="domain" description="Nitrogenase/oxidoreductase component 1" evidence="2">
    <location>
        <begin position="38"/>
        <end position="431"/>
    </location>
</feature>
<name>A0A5P8NZC6_9BACT</name>
<dbReference type="GO" id="GO:0009399">
    <property type="term" value="P:nitrogen fixation"/>
    <property type="evidence" value="ECO:0007669"/>
    <property type="project" value="InterPro"/>
</dbReference>
<accession>A0A5P8NZC6</accession>
<protein>
    <submittedName>
        <fullName evidence="3">Nitrogenase iron-molybdenum cofactor biosynthesis protein NifE</fullName>
    </submittedName>
</protein>
<proteinExistence type="inferred from homology"/>
<dbReference type="OrthoDB" id="9762718at2"/>
<evidence type="ECO:0000256" key="1">
    <source>
        <dbReference type="ARBA" id="ARBA00011002"/>
    </source>
</evidence>
<dbReference type="PANTHER" id="PTHR42956:SF1">
    <property type="entry name" value="NITROGENASE IRON-MOLYBDENUM COFACTOR BIOSYNTHESIS PROTEIN NIFE"/>
    <property type="match status" value="1"/>
</dbReference>
<comment type="similarity">
    <text evidence="1">Belongs to the NifD/NifK/NifE/NifN family.</text>
</comment>
<reference evidence="3 4" key="1">
    <citation type="submission" date="2019-09" db="EMBL/GenBank/DDBJ databases">
        <title>Sulfurimonas gotlandica sp. nov., a chemoautotrophic and psychrotolerant epsilonproteobacterium isolated from a pelagic redoxcline, and an emended description of the genus Sulfurimonas.</title>
        <authorList>
            <person name="Wang S."/>
            <person name="Jiang L."/>
            <person name="Shao S."/>
        </authorList>
    </citation>
    <scope>NUCLEOTIDE SEQUENCE [LARGE SCALE GENOMIC DNA]</scope>
    <source>
        <strain evidence="3 4">GYSZ_1</strain>
    </source>
</reference>
<dbReference type="InterPro" id="IPR005973">
    <property type="entry name" value="NifE"/>
</dbReference>
<dbReference type="GO" id="GO:0065003">
    <property type="term" value="P:protein-containing complex assembly"/>
    <property type="evidence" value="ECO:0007669"/>
    <property type="project" value="InterPro"/>
</dbReference>
<evidence type="ECO:0000313" key="4">
    <source>
        <dbReference type="Proteomes" id="UP000326944"/>
    </source>
</evidence>
<dbReference type="InterPro" id="IPR049939">
    <property type="entry name" value="NifE-like"/>
</dbReference>
<keyword evidence="4" id="KW-1185">Reference proteome</keyword>
<evidence type="ECO:0000313" key="3">
    <source>
        <dbReference type="EMBL" id="QFR48799.1"/>
    </source>
</evidence>
<dbReference type="GO" id="GO:0016491">
    <property type="term" value="F:oxidoreductase activity"/>
    <property type="evidence" value="ECO:0007669"/>
    <property type="project" value="InterPro"/>
</dbReference>